<keyword evidence="2" id="KW-1185">Reference proteome</keyword>
<evidence type="ECO:0008006" key="3">
    <source>
        <dbReference type="Google" id="ProtNLM"/>
    </source>
</evidence>
<dbReference type="RefSeq" id="WP_377821384.1">
    <property type="nucleotide sequence ID" value="NZ_JBHSWJ010000002.1"/>
</dbReference>
<accession>A0ABW2AR24</accession>
<dbReference type="EMBL" id="JBHSWJ010000002">
    <property type="protein sequence ID" value="MFC6713545.1"/>
    <property type="molecule type" value="Genomic_DNA"/>
</dbReference>
<name>A0ABW2AR24_9MICO</name>
<dbReference type="Proteomes" id="UP001596356">
    <property type="component" value="Unassembled WGS sequence"/>
</dbReference>
<sequence length="188" mass="19746">MSATHDQFVALGGGSAQAVAATTRADGTIVLAPDLWTGTTREGRIVVIAHELTHVVLHSQTSASARWLVEGPPEWTAYHDTSLSLPVIAPQPAEAVRAGHPASGPPADAAFTDGPLQAAYQSAFVWCTFLVQHSTAARFTAFVIDATSQSAAQLATIFEAHYGSSIAALSDAYQQFQRTTFGVVRPSA</sequence>
<proteinExistence type="predicted"/>
<reference evidence="2" key="1">
    <citation type="journal article" date="2019" name="Int. J. Syst. Evol. Microbiol.">
        <title>The Global Catalogue of Microorganisms (GCM) 10K type strain sequencing project: providing services to taxonomists for standard genome sequencing and annotation.</title>
        <authorList>
            <consortium name="The Broad Institute Genomics Platform"/>
            <consortium name="The Broad Institute Genome Sequencing Center for Infectious Disease"/>
            <person name="Wu L."/>
            <person name="Ma J."/>
        </authorList>
    </citation>
    <scope>NUCLEOTIDE SEQUENCE [LARGE SCALE GENOMIC DNA]</scope>
    <source>
        <strain evidence="2">NBRC 106593</strain>
    </source>
</reference>
<organism evidence="1 2">
    <name type="scientific">Branchiibius cervicis</name>
    <dbReference type="NCBI Taxonomy" id="908252"/>
    <lineage>
        <taxon>Bacteria</taxon>
        <taxon>Bacillati</taxon>
        <taxon>Actinomycetota</taxon>
        <taxon>Actinomycetes</taxon>
        <taxon>Micrococcales</taxon>
        <taxon>Dermacoccaceae</taxon>
        <taxon>Branchiibius</taxon>
    </lineage>
</organism>
<evidence type="ECO:0000313" key="1">
    <source>
        <dbReference type="EMBL" id="MFC6713545.1"/>
    </source>
</evidence>
<comment type="caution">
    <text evidence="1">The sequence shown here is derived from an EMBL/GenBank/DDBJ whole genome shotgun (WGS) entry which is preliminary data.</text>
</comment>
<evidence type="ECO:0000313" key="2">
    <source>
        <dbReference type="Proteomes" id="UP001596356"/>
    </source>
</evidence>
<gene>
    <name evidence="1" type="ORF">ACFQBT_06730</name>
</gene>
<protein>
    <recommendedName>
        <fullName evidence="3">DUF4157 domain-containing protein</fullName>
    </recommendedName>
</protein>